<comment type="caution">
    <text evidence="2">The sequence shown here is derived from an EMBL/GenBank/DDBJ whole genome shotgun (WGS) entry which is preliminary data.</text>
</comment>
<dbReference type="Pfam" id="PF13692">
    <property type="entry name" value="Glyco_trans_1_4"/>
    <property type="match status" value="1"/>
</dbReference>
<keyword evidence="3" id="KW-1185">Reference proteome</keyword>
<gene>
    <name evidence="2" type="ORF">AsFPU1_1333</name>
</gene>
<evidence type="ECO:0000256" key="1">
    <source>
        <dbReference type="ARBA" id="ARBA00022679"/>
    </source>
</evidence>
<name>A0A401IF77_APHSA</name>
<sequence>MHQALMSKKEFELVNLGDPYPPSQWNNIKEKIKKTWGSFQDTEKQKKENNENFAKLIKKQLEQNNFDVIFAPVASKELPFLETDLPIIYLSDTTPRLILQTYGKKILLDEEEKQQIVRASKIVYSSKWAANSAINDYEADPNKIEIVPFGANIEQVPEIDKILTKCQSSACRLLFIGKDWQRKGGKIAWETLLSLLKLNLEVELVILGCIPPPEFQHEKFKIIPFLDKNIPQEQEQFIELLLSSHFLIFPTRADCSPIVICEANAYGIPVMTTDVGGIPDIIENGKNGFMLSLNDSGDQYANLIATYFSDKNIYEQLVRSSREEYEKRLNWDQWANSVYRIASELVSN</sequence>
<organism evidence="2 3">
    <name type="scientific">Aphanothece sacrum FPU1</name>
    <dbReference type="NCBI Taxonomy" id="1920663"/>
    <lineage>
        <taxon>Bacteria</taxon>
        <taxon>Bacillati</taxon>
        <taxon>Cyanobacteriota</taxon>
        <taxon>Cyanophyceae</taxon>
        <taxon>Oscillatoriophycideae</taxon>
        <taxon>Chroococcales</taxon>
        <taxon>Aphanothecaceae</taxon>
        <taxon>Aphanothece</taxon>
    </lineage>
</organism>
<evidence type="ECO:0000313" key="2">
    <source>
        <dbReference type="EMBL" id="GBF79933.1"/>
    </source>
</evidence>
<keyword evidence="1 2" id="KW-0808">Transferase</keyword>
<protein>
    <submittedName>
        <fullName evidence="2">Glycosyl transferase</fullName>
    </submittedName>
</protein>
<proteinExistence type="predicted"/>
<dbReference type="CDD" id="cd03801">
    <property type="entry name" value="GT4_PimA-like"/>
    <property type="match status" value="1"/>
</dbReference>
<accession>A0A401IF77</accession>
<dbReference type="Proteomes" id="UP000287247">
    <property type="component" value="Unassembled WGS sequence"/>
</dbReference>
<dbReference type="SUPFAM" id="SSF53756">
    <property type="entry name" value="UDP-Glycosyltransferase/glycogen phosphorylase"/>
    <property type="match status" value="1"/>
</dbReference>
<dbReference type="GO" id="GO:0009103">
    <property type="term" value="P:lipopolysaccharide biosynthetic process"/>
    <property type="evidence" value="ECO:0007669"/>
    <property type="project" value="TreeGrafter"/>
</dbReference>
<dbReference type="Gene3D" id="3.40.50.2000">
    <property type="entry name" value="Glycogen Phosphorylase B"/>
    <property type="match status" value="2"/>
</dbReference>
<dbReference type="PANTHER" id="PTHR46401">
    <property type="entry name" value="GLYCOSYLTRANSFERASE WBBK-RELATED"/>
    <property type="match status" value="1"/>
</dbReference>
<dbReference type="GO" id="GO:0016757">
    <property type="term" value="F:glycosyltransferase activity"/>
    <property type="evidence" value="ECO:0007669"/>
    <property type="project" value="TreeGrafter"/>
</dbReference>
<dbReference type="EMBL" id="BDQK01000005">
    <property type="protein sequence ID" value="GBF79933.1"/>
    <property type="molecule type" value="Genomic_DNA"/>
</dbReference>
<dbReference type="PANTHER" id="PTHR46401:SF2">
    <property type="entry name" value="GLYCOSYLTRANSFERASE WBBK-RELATED"/>
    <property type="match status" value="1"/>
</dbReference>
<reference evidence="3" key="1">
    <citation type="submission" date="2017-05" db="EMBL/GenBank/DDBJ databases">
        <title>Physiological properties and genetic analysis related to exopolysaccharide production of fresh-water unicellular cyanobacterium Aphanothece sacrum, Suizenji Nori, that has been cultured as a food source in Japan.</title>
        <authorList>
            <person name="Kanesaki Y."/>
            <person name="Yoshikawa S."/>
            <person name="Ohki K."/>
        </authorList>
    </citation>
    <scope>NUCLEOTIDE SEQUENCE [LARGE SCALE GENOMIC DNA]</scope>
    <source>
        <strain evidence="3">FPU1</strain>
    </source>
</reference>
<evidence type="ECO:0000313" key="3">
    <source>
        <dbReference type="Proteomes" id="UP000287247"/>
    </source>
</evidence>
<dbReference type="AlphaFoldDB" id="A0A401IF77"/>